<keyword evidence="3" id="KW-1185">Reference proteome</keyword>
<name>A0A368VG63_9BACL</name>
<feature type="transmembrane region" description="Helical" evidence="1">
    <location>
        <begin position="7"/>
        <end position="29"/>
    </location>
</feature>
<keyword evidence="1" id="KW-0472">Membrane</keyword>
<comment type="caution">
    <text evidence="2">The sequence shown here is derived from an EMBL/GenBank/DDBJ whole genome shotgun (WGS) entry which is preliminary data.</text>
</comment>
<sequence length="60" mass="6994">MNFLLQAIGLYFMPIIAFVFMYSFITVIANKDHNHFYKVISSICFAMIAWTITGLMMIIH</sequence>
<feature type="transmembrane region" description="Helical" evidence="1">
    <location>
        <begin position="35"/>
        <end position="59"/>
    </location>
</feature>
<gene>
    <name evidence="2" type="ORF">DFP97_1433</name>
</gene>
<dbReference type="AlphaFoldDB" id="A0A368VG63"/>
<proteinExistence type="predicted"/>
<protein>
    <submittedName>
        <fullName evidence="2">Uncharacterized protein</fullName>
    </submittedName>
</protein>
<evidence type="ECO:0000313" key="2">
    <source>
        <dbReference type="EMBL" id="RCW40081.1"/>
    </source>
</evidence>
<evidence type="ECO:0000313" key="3">
    <source>
        <dbReference type="Proteomes" id="UP000252415"/>
    </source>
</evidence>
<accession>A0A368VG63</accession>
<keyword evidence="1" id="KW-0812">Transmembrane</keyword>
<dbReference type="Proteomes" id="UP000252415">
    <property type="component" value="Unassembled WGS sequence"/>
</dbReference>
<organism evidence="2 3">
    <name type="scientific">Paenibacillus prosopidis</name>
    <dbReference type="NCBI Taxonomy" id="630520"/>
    <lineage>
        <taxon>Bacteria</taxon>
        <taxon>Bacillati</taxon>
        <taxon>Bacillota</taxon>
        <taxon>Bacilli</taxon>
        <taxon>Bacillales</taxon>
        <taxon>Paenibacillaceae</taxon>
        <taxon>Paenibacillus</taxon>
    </lineage>
</organism>
<reference evidence="2 3" key="1">
    <citation type="submission" date="2018-07" db="EMBL/GenBank/DDBJ databases">
        <title>Genomic Encyclopedia of Type Strains, Phase III (KMG-III): the genomes of soil and plant-associated and newly described type strains.</title>
        <authorList>
            <person name="Whitman W."/>
        </authorList>
    </citation>
    <scope>NUCLEOTIDE SEQUENCE [LARGE SCALE GENOMIC DNA]</scope>
    <source>
        <strain evidence="2 3">CECT 7506</strain>
    </source>
</reference>
<dbReference type="EMBL" id="QPJD01000043">
    <property type="protein sequence ID" value="RCW40081.1"/>
    <property type="molecule type" value="Genomic_DNA"/>
</dbReference>
<keyword evidence="1" id="KW-1133">Transmembrane helix</keyword>
<evidence type="ECO:0000256" key="1">
    <source>
        <dbReference type="SAM" id="Phobius"/>
    </source>
</evidence>